<organism evidence="2 3">
    <name type="scientific">Puccinia striiformis</name>
    <dbReference type="NCBI Taxonomy" id="27350"/>
    <lineage>
        <taxon>Eukaryota</taxon>
        <taxon>Fungi</taxon>
        <taxon>Dikarya</taxon>
        <taxon>Basidiomycota</taxon>
        <taxon>Pucciniomycotina</taxon>
        <taxon>Pucciniomycetes</taxon>
        <taxon>Pucciniales</taxon>
        <taxon>Pucciniaceae</taxon>
        <taxon>Puccinia</taxon>
    </lineage>
</organism>
<dbReference type="AlphaFoldDB" id="A0A2S4V790"/>
<dbReference type="EMBL" id="PKSL01000099">
    <property type="protein sequence ID" value="POW05403.1"/>
    <property type="molecule type" value="Genomic_DNA"/>
</dbReference>
<feature type="compositionally biased region" description="Acidic residues" evidence="1">
    <location>
        <begin position="135"/>
        <end position="144"/>
    </location>
</feature>
<accession>A0A2S4V790</accession>
<name>A0A2S4V790_9BASI</name>
<evidence type="ECO:0000313" key="3">
    <source>
        <dbReference type="Proteomes" id="UP000239156"/>
    </source>
</evidence>
<keyword evidence="3" id="KW-1185">Reference proteome</keyword>
<dbReference type="Proteomes" id="UP000239156">
    <property type="component" value="Unassembled WGS sequence"/>
</dbReference>
<dbReference type="VEuPathDB" id="FungiDB:PSTT_09734"/>
<feature type="region of interest" description="Disordered" evidence="1">
    <location>
        <begin position="134"/>
        <end position="176"/>
    </location>
</feature>
<protein>
    <submittedName>
        <fullName evidence="2">Uncharacterized protein</fullName>
    </submittedName>
</protein>
<proteinExistence type="predicted"/>
<gene>
    <name evidence="2" type="ORF">PSTT_09734</name>
</gene>
<feature type="compositionally biased region" description="Acidic residues" evidence="1">
    <location>
        <begin position="155"/>
        <end position="170"/>
    </location>
</feature>
<evidence type="ECO:0000256" key="1">
    <source>
        <dbReference type="SAM" id="MobiDB-lite"/>
    </source>
</evidence>
<reference evidence="2" key="1">
    <citation type="submission" date="2017-12" db="EMBL/GenBank/DDBJ databases">
        <title>Gene loss provides genomic basis for host adaptation in cereal stripe rust fungi.</title>
        <authorList>
            <person name="Xia C."/>
        </authorList>
    </citation>
    <scope>NUCLEOTIDE SEQUENCE [LARGE SCALE GENOMIC DNA]</scope>
    <source>
        <strain evidence="2">93-210</strain>
    </source>
</reference>
<evidence type="ECO:0000313" key="2">
    <source>
        <dbReference type="EMBL" id="POW05403.1"/>
    </source>
</evidence>
<comment type="caution">
    <text evidence="2">The sequence shown here is derived from an EMBL/GenBank/DDBJ whole genome shotgun (WGS) entry which is preliminary data.</text>
</comment>
<sequence length="176" mass="19750">MEDFHLRLAFDHASVTSKLPSAVWAPGMLIDFILNSARRLSNSLRNRIQKSHSSGRLDHKGSHKAFWVSHSDHRLGKQQFYYGQSGSSYYKSHWSFPPRWSGLNDLTNLPGSLLATITEVDEPGNNDIVEVIAEASEDDDVDPVDAERGSRVPGWEDENEEEDDVVEVDESGIGLR</sequence>